<feature type="compositionally biased region" description="Basic and acidic residues" evidence="1">
    <location>
        <begin position="685"/>
        <end position="702"/>
    </location>
</feature>
<feature type="compositionally biased region" description="Basic and acidic residues" evidence="1">
    <location>
        <begin position="304"/>
        <end position="317"/>
    </location>
</feature>
<feature type="compositionally biased region" description="Basic and acidic residues" evidence="1">
    <location>
        <begin position="439"/>
        <end position="453"/>
    </location>
</feature>
<feature type="region of interest" description="Disordered" evidence="1">
    <location>
        <begin position="124"/>
        <end position="857"/>
    </location>
</feature>
<feature type="compositionally biased region" description="Low complexity" evidence="1">
    <location>
        <begin position="673"/>
        <end position="682"/>
    </location>
</feature>
<dbReference type="Proteomes" id="UP000245119">
    <property type="component" value="Linkage Group LG12"/>
</dbReference>
<comment type="caution">
    <text evidence="2">The sequence shown here is derived from an EMBL/GenBank/DDBJ whole genome shotgun (WGS) entry which is preliminary data.</text>
</comment>
<reference evidence="2 3" key="1">
    <citation type="submission" date="2018-04" db="EMBL/GenBank/DDBJ databases">
        <title>The genome of golden apple snail Pomacea canaliculata provides insight into stress tolerance and invasive adaptation.</title>
        <authorList>
            <person name="Liu C."/>
            <person name="Liu B."/>
            <person name="Ren Y."/>
            <person name="Zhang Y."/>
            <person name="Wang H."/>
            <person name="Li S."/>
            <person name="Jiang F."/>
            <person name="Yin L."/>
            <person name="Zhang G."/>
            <person name="Qian W."/>
            <person name="Fan W."/>
        </authorList>
    </citation>
    <scope>NUCLEOTIDE SEQUENCE [LARGE SCALE GENOMIC DNA]</scope>
    <source>
        <strain evidence="2">SZHN2017</strain>
        <tissue evidence="2">Muscle</tissue>
    </source>
</reference>
<evidence type="ECO:0000256" key="1">
    <source>
        <dbReference type="SAM" id="MobiDB-lite"/>
    </source>
</evidence>
<evidence type="ECO:0000313" key="3">
    <source>
        <dbReference type="Proteomes" id="UP000245119"/>
    </source>
</evidence>
<name>A0A2T7NJZ4_POMCA</name>
<feature type="compositionally biased region" description="Basic and acidic residues" evidence="1">
    <location>
        <begin position="794"/>
        <end position="804"/>
    </location>
</feature>
<feature type="compositionally biased region" description="Basic and acidic residues" evidence="1">
    <location>
        <begin position="747"/>
        <end position="781"/>
    </location>
</feature>
<feature type="compositionally biased region" description="Low complexity" evidence="1">
    <location>
        <begin position="519"/>
        <end position="530"/>
    </location>
</feature>
<feature type="compositionally biased region" description="Gly residues" evidence="1">
    <location>
        <begin position="370"/>
        <end position="393"/>
    </location>
</feature>
<protein>
    <submittedName>
        <fullName evidence="2">Uncharacterized protein</fullName>
    </submittedName>
</protein>
<feature type="compositionally biased region" description="Gly residues" evidence="1">
    <location>
        <begin position="156"/>
        <end position="166"/>
    </location>
</feature>
<dbReference type="OrthoDB" id="9806920at2759"/>
<feature type="compositionally biased region" description="Low complexity" evidence="1">
    <location>
        <begin position="175"/>
        <end position="220"/>
    </location>
</feature>
<sequence>MSPLPGVCVGLSVVDIITCVFPPSAFDIITCVFPPSVVDHPAARFTSQHPEGRVFSCKVQVIVVTSVQLYLSGTSYGAYSGYKPPSSTYSRSYSYDPPKYTPSTSVVDKIKKFTSMEPKYSHTDYRYPSLDRSTTGKDRYSSLDRYSTRSGYTSDYGGGGGGGGTPYGSWDRASSRSNRSYGGSREGSPVSTRSSRYDYSSSASPYSTYSSYKSGSDASPVPKRPYERQSSRGYEVPSGDYPTRRTSLDSRYVAPPPPAVQPTPSHRRKSLSDESDDSAPEAEKHEPALRYLICRGTSPPPDPEVPKRENKAKERISVSRTRRIKVPERASDKRSRRQTVIEKGPALTDCATQTNLDQAQGRRSRLSSSGGFGGGGGGSGTDRGGEKGGGGKPGSSSSQPGETFYKYRDKFIGGSVPTGSYSAGGSSSAGVSRNSSRSTLKDSDSRRSYKDEAVSSPPAERSWRQAVYGDPPPASASRTSSRRSGGQPDDDMSVSSSKQPDDDDDMSSRHSRRRRDPRTSTPSTTTAATPPHEEYASTADEKRSRRGGKAPSRSSSREDVLEDRPRRKRRCSKELLDDERDRDGKPLTSENISLRDSIEKVKQWRQKLPADAEAGITRSDSYEYVSGTEHVTPHRDGAYSRNSRHDTPPHSRDNSPSRRSHRHGGGSRKHGSRSASNDSLLDAADDPHASHLPNKDFRKSDLNPRQLLRPRGGGQRVKRSGSSSDQAFSRDESPNRVRHGSRQSAQEGHRLKRENSRDSVLDDRRRSRRDDSDDNRDESPSSRHRKHGRPCRQSSREDILDDRSSNASRLSSGDHRKRPNQLGLDKSYDDDSKHKVQQSVSQHSLASATSTGTLPDLVTDAGLQVGHCPQTQS</sequence>
<feature type="compositionally biased region" description="Basic and acidic residues" evidence="1">
    <location>
        <begin position="572"/>
        <end position="585"/>
    </location>
</feature>
<gene>
    <name evidence="2" type="ORF">C0Q70_19660</name>
</gene>
<proteinExistence type="predicted"/>
<evidence type="ECO:0000313" key="2">
    <source>
        <dbReference type="EMBL" id="PVD21487.1"/>
    </source>
</evidence>
<feature type="compositionally biased region" description="Basic and acidic residues" evidence="1">
    <location>
        <begin position="531"/>
        <end position="543"/>
    </location>
</feature>
<dbReference type="AlphaFoldDB" id="A0A2T7NJZ4"/>
<feature type="compositionally biased region" description="Basic and acidic residues" evidence="1">
    <location>
        <begin position="555"/>
        <end position="565"/>
    </location>
</feature>
<feature type="compositionally biased region" description="Polar residues" evidence="1">
    <location>
        <begin position="837"/>
        <end position="853"/>
    </location>
</feature>
<feature type="compositionally biased region" description="Basic residues" evidence="1">
    <location>
        <begin position="658"/>
        <end position="672"/>
    </location>
</feature>
<keyword evidence="3" id="KW-1185">Reference proteome</keyword>
<feature type="compositionally biased region" description="Low complexity" evidence="1">
    <location>
        <begin position="419"/>
        <end position="438"/>
    </location>
</feature>
<feature type="compositionally biased region" description="Low complexity" evidence="1">
    <location>
        <begin position="475"/>
        <end position="484"/>
    </location>
</feature>
<feature type="compositionally biased region" description="Basic and acidic residues" evidence="1">
    <location>
        <begin position="631"/>
        <end position="656"/>
    </location>
</feature>
<organism evidence="2 3">
    <name type="scientific">Pomacea canaliculata</name>
    <name type="common">Golden apple snail</name>
    <dbReference type="NCBI Taxonomy" id="400727"/>
    <lineage>
        <taxon>Eukaryota</taxon>
        <taxon>Metazoa</taxon>
        <taxon>Spiralia</taxon>
        <taxon>Lophotrochozoa</taxon>
        <taxon>Mollusca</taxon>
        <taxon>Gastropoda</taxon>
        <taxon>Caenogastropoda</taxon>
        <taxon>Architaenioglossa</taxon>
        <taxon>Ampullarioidea</taxon>
        <taxon>Ampullariidae</taxon>
        <taxon>Pomacea</taxon>
    </lineage>
</organism>
<dbReference type="EMBL" id="PZQS01000012">
    <property type="protein sequence ID" value="PVD21487.1"/>
    <property type="molecule type" value="Genomic_DNA"/>
</dbReference>
<accession>A0A2T7NJZ4</accession>